<name>A0A6A5X6T7_9PLEO</name>
<dbReference type="GeneID" id="54292253"/>
<dbReference type="RefSeq" id="XP_033376833.1">
    <property type="nucleotide sequence ID" value="XM_033534856.1"/>
</dbReference>
<proteinExistence type="predicted"/>
<evidence type="ECO:0000313" key="1">
    <source>
        <dbReference type="EMBL" id="KAF2008494.1"/>
    </source>
</evidence>
<accession>A0A6A5X6T7</accession>
<organism evidence="1 2">
    <name type="scientific">Aaosphaeria arxii CBS 175.79</name>
    <dbReference type="NCBI Taxonomy" id="1450172"/>
    <lineage>
        <taxon>Eukaryota</taxon>
        <taxon>Fungi</taxon>
        <taxon>Dikarya</taxon>
        <taxon>Ascomycota</taxon>
        <taxon>Pezizomycotina</taxon>
        <taxon>Dothideomycetes</taxon>
        <taxon>Pleosporomycetidae</taxon>
        <taxon>Pleosporales</taxon>
        <taxon>Pleosporales incertae sedis</taxon>
        <taxon>Aaosphaeria</taxon>
    </lineage>
</organism>
<dbReference type="EMBL" id="ML978083">
    <property type="protein sequence ID" value="KAF2008494.1"/>
    <property type="molecule type" value="Genomic_DNA"/>
</dbReference>
<dbReference type="Proteomes" id="UP000799778">
    <property type="component" value="Unassembled WGS sequence"/>
</dbReference>
<reference evidence="1" key="1">
    <citation type="journal article" date="2020" name="Stud. Mycol.">
        <title>101 Dothideomycetes genomes: a test case for predicting lifestyles and emergence of pathogens.</title>
        <authorList>
            <person name="Haridas S."/>
            <person name="Albert R."/>
            <person name="Binder M."/>
            <person name="Bloem J."/>
            <person name="Labutti K."/>
            <person name="Salamov A."/>
            <person name="Andreopoulos B."/>
            <person name="Baker S."/>
            <person name="Barry K."/>
            <person name="Bills G."/>
            <person name="Bluhm B."/>
            <person name="Cannon C."/>
            <person name="Castanera R."/>
            <person name="Culley D."/>
            <person name="Daum C."/>
            <person name="Ezra D."/>
            <person name="Gonzalez J."/>
            <person name="Henrissat B."/>
            <person name="Kuo A."/>
            <person name="Liang C."/>
            <person name="Lipzen A."/>
            <person name="Lutzoni F."/>
            <person name="Magnuson J."/>
            <person name="Mondo S."/>
            <person name="Nolan M."/>
            <person name="Ohm R."/>
            <person name="Pangilinan J."/>
            <person name="Park H.-J."/>
            <person name="Ramirez L."/>
            <person name="Alfaro M."/>
            <person name="Sun H."/>
            <person name="Tritt A."/>
            <person name="Yoshinaga Y."/>
            <person name="Zwiers L.-H."/>
            <person name="Turgeon B."/>
            <person name="Goodwin S."/>
            <person name="Spatafora J."/>
            <person name="Crous P."/>
            <person name="Grigoriev I."/>
        </authorList>
    </citation>
    <scope>NUCLEOTIDE SEQUENCE</scope>
    <source>
        <strain evidence="1">CBS 175.79</strain>
    </source>
</reference>
<keyword evidence="2" id="KW-1185">Reference proteome</keyword>
<protein>
    <submittedName>
        <fullName evidence="1">Uncharacterized protein</fullName>
    </submittedName>
</protein>
<gene>
    <name evidence="1" type="ORF">BU24DRAFT_97394</name>
</gene>
<sequence length="177" mass="20475">MLHVFVYHTLKQNTLNIHITCHTKVFITSQFTHLSTHSYQQVKNFDSMSFSTLTPYPTHLILELISSLSVVQSSRPRFAQIKSSSSFIVRAIPPNPHLPLHTKGTKGVVVSMSFIYLCYTHPHHQPLSHLIRSIKGIYVQGSYRKSSQSRSCMFQTMRSRSYPFFRFVIKVFLVGKW</sequence>
<dbReference type="AlphaFoldDB" id="A0A6A5X6T7"/>
<evidence type="ECO:0000313" key="2">
    <source>
        <dbReference type="Proteomes" id="UP000799778"/>
    </source>
</evidence>